<feature type="signal peptide" evidence="1">
    <location>
        <begin position="1"/>
        <end position="22"/>
    </location>
</feature>
<sequence>MIARRGLLAAPLALALAARLSAAETRVEWADPKSPLMPPMRVSIALPPGYAGSDARYPVLYMHDGQNLFDPATAMGNIPWAVDTTAARLAAAGSIPPLIIVGIHSGKDRTRTYLPAGIVGALPRFVMAGLQRRLNGPVQSQAYLRWIAESLKPRVDAAFRTRPERASTGLMGSSMGGLISLAGLMDHPQVFGFAGCLSTHWPLFIEQPPPYAADVQAAWTKLLTDDLDSPRGRRLWFDHGTETLDAGYAPYQAVIDTLLPTLGWVKGRDFESRAYPGAAHTEAAWAARVQDPLRWLLRA</sequence>
<feature type="chain" id="PRO_5028837475" evidence="1">
    <location>
        <begin position="23"/>
        <end position="299"/>
    </location>
</feature>
<dbReference type="Gene3D" id="3.40.50.1820">
    <property type="entry name" value="alpha/beta hydrolase"/>
    <property type="match status" value="1"/>
</dbReference>
<dbReference type="PANTHER" id="PTHR48098">
    <property type="entry name" value="ENTEROCHELIN ESTERASE-RELATED"/>
    <property type="match status" value="1"/>
</dbReference>
<name>A0A7G5IFL7_9SPHN</name>
<accession>A0A7G5IFL7</accession>
<dbReference type="SUPFAM" id="SSF53474">
    <property type="entry name" value="alpha/beta-Hydrolases"/>
    <property type="match status" value="1"/>
</dbReference>
<organism evidence="2 3">
    <name type="scientific">Sandaracinobacteroides saxicola</name>
    <dbReference type="NCBI Taxonomy" id="2759707"/>
    <lineage>
        <taxon>Bacteria</taxon>
        <taxon>Pseudomonadati</taxon>
        <taxon>Pseudomonadota</taxon>
        <taxon>Alphaproteobacteria</taxon>
        <taxon>Sphingomonadales</taxon>
        <taxon>Sphingosinicellaceae</taxon>
        <taxon>Sandaracinobacteroides</taxon>
    </lineage>
</organism>
<dbReference type="EMBL" id="CP059851">
    <property type="protein sequence ID" value="QMW22159.1"/>
    <property type="molecule type" value="Genomic_DNA"/>
</dbReference>
<dbReference type="RefSeq" id="WP_182295004.1">
    <property type="nucleotide sequence ID" value="NZ_CP059851.1"/>
</dbReference>
<evidence type="ECO:0000256" key="1">
    <source>
        <dbReference type="SAM" id="SignalP"/>
    </source>
</evidence>
<dbReference type="KEGG" id="sand:H3309_12390"/>
<dbReference type="InterPro" id="IPR000801">
    <property type="entry name" value="Esterase-like"/>
</dbReference>
<dbReference type="GO" id="GO:0016787">
    <property type="term" value="F:hydrolase activity"/>
    <property type="evidence" value="ECO:0007669"/>
    <property type="project" value="UniProtKB-KW"/>
</dbReference>
<dbReference type="AlphaFoldDB" id="A0A7G5IFL7"/>
<protein>
    <submittedName>
        <fullName evidence="2">Alpha/beta hydrolase</fullName>
    </submittedName>
</protein>
<gene>
    <name evidence="2" type="ORF">H3309_12390</name>
</gene>
<dbReference type="InterPro" id="IPR050583">
    <property type="entry name" value="Mycobacterial_A85_antigen"/>
</dbReference>
<proteinExistence type="predicted"/>
<keyword evidence="3" id="KW-1185">Reference proteome</keyword>
<keyword evidence="2" id="KW-0378">Hydrolase</keyword>
<keyword evidence="1" id="KW-0732">Signal</keyword>
<evidence type="ECO:0000313" key="2">
    <source>
        <dbReference type="EMBL" id="QMW22159.1"/>
    </source>
</evidence>
<dbReference type="InterPro" id="IPR029058">
    <property type="entry name" value="AB_hydrolase_fold"/>
</dbReference>
<dbReference type="Proteomes" id="UP000515292">
    <property type="component" value="Chromosome"/>
</dbReference>
<reference evidence="2 3" key="1">
    <citation type="submission" date="2020-07" db="EMBL/GenBank/DDBJ databases">
        <title>Complete genome sequence for Sandaracinobacter sp. M6.</title>
        <authorList>
            <person name="Tang Y."/>
            <person name="Liu Q."/>
            <person name="Guo Z."/>
            <person name="Lei P."/>
            <person name="Huang B."/>
        </authorList>
    </citation>
    <scope>NUCLEOTIDE SEQUENCE [LARGE SCALE GENOMIC DNA]</scope>
    <source>
        <strain evidence="2 3">M6</strain>
    </source>
</reference>
<evidence type="ECO:0000313" key="3">
    <source>
        <dbReference type="Proteomes" id="UP000515292"/>
    </source>
</evidence>
<dbReference type="PANTHER" id="PTHR48098:SF6">
    <property type="entry name" value="FERRI-BACILLIBACTIN ESTERASE BESA"/>
    <property type="match status" value="1"/>
</dbReference>
<dbReference type="Pfam" id="PF00756">
    <property type="entry name" value="Esterase"/>
    <property type="match status" value="1"/>
</dbReference>